<keyword evidence="2" id="KW-0012">Acyltransferase</keyword>
<evidence type="ECO:0000259" key="1">
    <source>
        <dbReference type="PROSITE" id="PS51186"/>
    </source>
</evidence>
<evidence type="ECO:0000313" key="2">
    <source>
        <dbReference type="EMBL" id="HJF32368.1"/>
    </source>
</evidence>
<accession>A0A921KDR2</accession>
<organism evidence="2 3">
    <name type="scientific">Sporosarcina psychrophila</name>
    <name type="common">Bacillus psychrophilus</name>
    <dbReference type="NCBI Taxonomy" id="1476"/>
    <lineage>
        <taxon>Bacteria</taxon>
        <taxon>Bacillati</taxon>
        <taxon>Bacillota</taxon>
        <taxon>Bacilli</taxon>
        <taxon>Bacillales</taxon>
        <taxon>Caryophanaceae</taxon>
        <taxon>Sporosarcina</taxon>
    </lineage>
</organism>
<reference evidence="2" key="1">
    <citation type="journal article" date="2021" name="PeerJ">
        <title>Extensive microbial diversity within the chicken gut microbiome revealed by metagenomics and culture.</title>
        <authorList>
            <person name="Gilroy R."/>
            <person name="Ravi A."/>
            <person name="Getino M."/>
            <person name="Pursley I."/>
            <person name="Horton D.L."/>
            <person name="Alikhan N.F."/>
            <person name="Baker D."/>
            <person name="Gharbi K."/>
            <person name="Hall N."/>
            <person name="Watson M."/>
            <person name="Adriaenssens E.M."/>
            <person name="Foster-Nyarko E."/>
            <person name="Jarju S."/>
            <person name="Secka A."/>
            <person name="Antonio M."/>
            <person name="Oren A."/>
            <person name="Chaudhuri R.R."/>
            <person name="La Ragione R."/>
            <person name="Hildebrand F."/>
            <person name="Pallen M.J."/>
        </authorList>
    </citation>
    <scope>NUCLEOTIDE SEQUENCE</scope>
    <source>
        <strain evidence="2">CHK171-7178</strain>
    </source>
</reference>
<dbReference type="PROSITE" id="PS51186">
    <property type="entry name" value="GNAT"/>
    <property type="match status" value="1"/>
</dbReference>
<feature type="domain" description="N-acetyltransferase" evidence="1">
    <location>
        <begin position="53"/>
        <end position="205"/>
    </location>
</feature>
<dbReference type="Gene3D" id="3.40.630.30">
    <property type="match status" value="1"/>
</dbReference>
<keyword evidence="2" id="KW-0808">Transferase</keyword>
<dbReference type="GO" id="GO:0016747">
    <property type="term" value="F:acyltransferase activity, transferring groups other than amino-acyl groups"/>
    <property type="evidence" value="ECO:0007669"/>
    <property type="project" value="InterPro"/>
</dbReference>
<dbReference type="InterPro" id="IPR000182">
    <property type="entry name" value="GNAT_dom"/>
</dbReference>
<reference evidence="2" key="2">
    <citation type="submission" date="2021-09" db="EMBL/GenBank/DDBJ databases">
        <authorList>
            <person name="Gilroy R."/>
        </authorList>
    </citation>
    <scope>NUCLEOTIDE SEQUENCE</scope>
    <source>
        <strain evidence="2">CHK171-7178</strain>
    </source>
</reference>
<dbReference type="Pfam" id="PF00583">
    <property type="entry name" value="Acetyltransf_1"/>
    <property type="match status" value="1"/>
</dbReference>
<dbReference type="SUPFAM" id="SSF55729">
    <property type="entry name" value="Acyl-CoA N-acyltransferases (Nat)"/>
    <property type="match status" value="1"/>
</dbReference>
<name>A0A921KDR2_SPOPS</name>
<gene>
    <name evidence="2" type="ORF">K8V56_11425</name>
</gene>
<dbReference type="InterPro" id="IPR016181">
    <property type="entry name" value="Acyl_CoA_acyltransferase"/>
</dbReference>
<dbReference type="EC" id="2.3.1.-" evidence="2"/>
<dbReference type="PANTHER" id="PTHR39173">
    <property type="entry name" value="ACETYLTRANSFERASE"/>
    <property type="match status" value="1"/>
</dbReference>
<dbReference type="PANTHER" id="PTHR39173:SF1">
    <property type="entry name" value="ACETYLTRANSFERASE"/>
    <property type="match status" value="1"/>
</dbReference>
<dbReference type="CDD" id="cd04301">
    <property type="entry name" value="NAT_SF"/>
    <property type="match status" value="1"/>
</dbReference>
<dbReference type="Proteomes" id="UP000698173">
    <property type="component" value="Unassembled WGS sequence"/>
</dbReference>
<evidence type="ECO:0000313" key="3">
    <source>
        <dbReference type="Proteomes" id="UP000698173"/>
    </source>
</evidence>
<comment type="caution">
    <text evidence="2">The sequence shown here is derived from an EMBL/GenBank/DDBJ whole genome shotgun (WGS) entry which is preliminary data.</text>
</comment>
<dbReference type="AlphaFoldDB" id="A0A921KDR2"/>
<dbReference type="EMBL" id="DYWT01000187">
    <property type="protein sequence ID" value="HJF32368.1"/>
    <property type="molecule type" value="Genomic_DNA"/>
</dbReference>
<proteinExistence type="predicted"/>
<protein>
    <submittedName>
        <fullName evidence="2">GNAT family N-acetyltransferase</fullName>
        <ecNumber evidence="2">2.3.1.-</ecNumber>
    </submittedName>
</protein>
<sequence>MRVTQGIVCLYGNVLWKMNNHYTLFLLTNNSYQKKKWGIDMQLVRPSIEWKNEHEAYMNEWDEPRMTPSSFNLAGYENYEAYLETLKIRENGDGKWVPSTNYFLVDENERVLAMVDIRHDLTDYLHNVGGHIGYGVRPTERRKGHATRILAEALKKCDELGIQRVLVTCNADNIGSAKTIVKNGGIEDKSFMEEDGTVVRRFWIER</sequence>